<gene>
    <name evidence="2" type="ORF">NX02_29165</name>
</gene>
<accession>W0AJT3</accession>
<protein>
    <submittedName>
        <fullName evidence="2">Uncharacterized protein</fullName>
    </submittedName>
</protein>
<evidence type="ECO:0000313" key="3">
    <source>
        <dbReference type="Proteomes" id="UP000018851"/>
    </source>
</evidence>
<dbReference type="AlphaFoldDB" id="W0AJT3"/>
<organism evidence="2 3">
    <name type="scientific">Sphingomonas sanxanigenens DSM 19645 = NX02</name>
    <dbReference type="NCBI Taxonomy" id="1123269"/>
    <lineage>
        <taxon>Bacteria</taxon>
        <taxon>Pseudomonadati</taxon>
        <taxon>Pseudomonadota</taxon>
        <taxon>Alphaproteobacteria</taxon>
        <taxon>Sphingomonadales</taxon>
        <taxon>Sphingomonadaceae</taxon>
        <taxon>Sphingomonas</taxon>
    </lineage>
</organism>
<dbReference type="STRING" id="1123269.NX02_29165"/>
<feature type="compositionally biased region" description="Low complexity" evidence="1">
    <location>
        <begin position="64"/>
        <end position="86"/>
    </location>
</feature>
<proteinExistence type="predicted"/>
<dbReference type="EMBL" id="CP006644">
    <property type="protein sequence ID" value="AHE57401.1"/>
    <property type="molecule type" value="Genomic_DNA"/>
</dbReference>
<dbReference type="Proteomes" id="UP000018851">
    <property type="component" value="Chromosome"/>
</dbReference>
<keyword evidence="3" id="KW-1185">Reference proteome</keyword>
<dbReference type="HOGENOM" id="CLU_2156746_0_0_5"/>
<sequence length="111" mass="11352">MTTTAEAIIDLDRKVSRAMAMGRGISLRADQLDALASIGLIERLADAKATILKEQARCRQIRAGSISGEGSGSTSPEAPAADPPAANGTSGGTTPPQDASAARARARKMFG</sequence>
<evidence type="ECO:0000256" key="1">
    <source>
        <dbReference type="SAM" id="MobiDB-lite"/>
    </source>
</evidence>
<feature type="region of interest" description="Disordered" evidence="1">
    <location>
        <begin position="63"/>
        <end position="111"/>
    </location>
</feature>
<name>W0AJT3_9SPHN</name>
<dbReference type="KEGG" id="ssan:NX02_29165"/>
<reference evidence="2 3" key="1">
    <citation type="submission" date="2013-07" db="EMBL/GenBank/DDBJ databases">
        <title>Completed genome of Sphingomonas sanxanigenens NX02.</title>
        <authorList>
            <person name="Ma T."/>
            <person name="Huang H."/>
            <person name="Wu M."/>
            <person name="Li X."/>
            <person name="Li G."/>
        </authorList>
    </citation>
    <scope>NUCLEOTIDE SEQUENCE [LARGE SCALE GENOMIC DNA]</scope>
    <source>
        <strain evidence="2 3">NX02</strain>
    </source>
</reference>
<evidence type="ECO:0000313" key="2">
    <source>
        <dbReference type="EMBL" id="AHE57401.1"/>
    </source>
</evidence>
<dbReference type="RefSeq" id="WP_025295489.1">
    <property type="nucleotide sequence ID" value="NZ_CP006644.1"/>
</dbReference>